<gene>
    <name evidence="3" type="ORF">EHF44_15270</name>
</gene>
<evidence type="ECO:0000256" key="2">
    <source>
        <dbReference type="SAM" id="Phobius"/>
    </source>
</evidence>
<proteinExistence type="predicted"/>
<dbReference type="RefSeq" id="WP_124684439.1">
    <property type="nucleotide sequence ID" value="NZ_CP033969.1"/>
</dbReference>
<name>A0A3G8H2A2_9BURK</name>
<protein>
    <recommendedName>
        <fullName evidence="5">Transmembrane protein</fullName>
    </recommendedName>
</protein>
<evidence type="ECO:0000256" key="1">
    <source>
        <dbReference type="SAM" id="MobiDB-lite"/>
    </source>
</evidence>
<keyword evidence="2" id="KW-0472">Membrane</keyword>
<keyword evidence="2" id="KW-0812">Transmembrane</keyword>
<dbReference type="KEGG" id="cpau:EHF44_15270"/>
<dbReference type="AlphaFoldDB" id="A0A3G8H2A2"/>
<evidence type="ECO:0000313" key="4">
    <source>
        <dbReference type="Proteomes" id="UP000270411"/>
    </source>
</evidence>
<organism evidence="3 4">
    <name type="scientific">Cupriavidus pauculus</name>
    <dbReference type="NCBI Taxonomy" id="82633"/>
    <lineage>
        <taxon>Bacteria</taxon>
        <taxon>Pseudomonadati</taxon>
        <taxon>Pseudomonadota</taxon>
        <taxon>Betaproteobacteria</taxon>
        <taxon>Burkholderiales</taxon>
        <taxon>Burkholderiaceae</taxon>
        <taxon>Cupriavidus</taxon>
    </lineage>
</organism>
<dbReference type="EMBL" id="CP033969">
    <property type="protein sequence ID" value="AZG14683.1"/>
    <property type="molecule type" value="Genomic_DNA"/>
</dbReference>
<feature type="region of interest" description="Disordered" evidence="1">
    <location>
        <begin position="53"/>
        <end position="77"/>
    </location>
</feature>
<evidence type="ECO:0000313" key="3">
    <source>
        <dbReference type="EMBL" id="AZG14683.1"/>
    </source>
</evidence>
<accession>A0A3G8H2A2</accession>
<reference evidence="4" key="1">
    <citation type="submission" date="2018-11" db="EMBL/GenBank/DDBJ databases">
        <title>FDA dAtabase for Regulatory Grade micrObial Sequences (FDA-ARGOS): Supporting development and validation of Infectious Disease Dx tests.</title>
        <authorList>
            <person name="Goldberg B."/>
            <person name="Campos J."/>
            <person name="Tallon L."/>
            <person name="Sadzewicz L."/>
            <person name="Zhao X."/>
            <person name="Vavikolanu K."/>
            <person name="Mehta A."/>
            <person name="Aluvathingal J."/>
            <person name="Nadendla S."/>
            <person name="Geyer C."/>
            <person name="Nandy P."/>
            <person name="Yan Y."/>
            <person name="Sichtig H."/>
        </authorList>
    </citation>
    <scope>NUCLEOTIDE SEQUENCE [LARGE SCALE GENOMIC DNA]</scope>
    <source>
        <strain evidence="4">FDAARGOS_614</strain>
    </source>
</reference>
<feature type="transmembrane region" description="Helical" evidence="2">
    <location>
        <begin position="22"/>
        <end position="44"/>
    </location>
</feature>
<dbReference type="OrthoDB" id="8565731at2"/>
<sequence>MYIVAIGWLYVALMMAITETSVVAGVATFLGYGLAPVSLVLYIMGTPGRRRRRKAREAAEAEAARVSPPPAEERNGG</sequence>
<evidence type="ECO:0008006" key="5">
    <source>
        <dbReference type="Google" id="ProtNLM"/>
    </source>
</evidence>
<dbReference type="Proteomes" id="UP000270411">
    <property type="component" value="Chromosome 1"/>
</dbReference>
<keyword evidence="2" id="KW-1133">Transmembrane helix</keyword>